<name>A0A832WIF7_9EURY</name>
<organism evidence="2 3">
    <name type="scientific">Methanocaldococcus jannaschii</name>
    <dbReference type="NCBI Taxonomy" id="2190"/>
    <lineage>
        <taxon>Archaea</taxon>
        <taxon>Methanobacteriati</taxon>
        <taxon>Methanobacteriota</taxon>
        <taxon>Methanomada group</taxon>
        <taxon>Methanococci</taxon>
        <taxon>Methanococcales</taxon>
        <taxon>Methanocaldococcaceae</taxon>
        <taxon>Methanocaldococcus</taxon>
    </lineage>
</organism>
<evidence type="ECO:0000256" key="1">
    <source>
        <dbReference type="SAM" id="MobiDB-lite"/>
    </source>
</evidence>
<dbReference type="PROSITE" id="PS51257">
    <property type="entry name" value="PROKAR_LIPOPROTEIN"/>
    <property type="match status" value="1"/>
</dbReference>
<feature type="compositionally biased region" description="Low complexity" evidence="1">
    <location>
        <begin position="34"/>
        <end position="47"/>
    </location>
</feature>
<gene>
    <name evidence="2" type="ORF">HA335_01925</name>
</gene>
<reference evidence="2" key="1">
    <citation type="journal article" date="2020" name="bioRxiv">
        <title>A rank-normalized archaeal taxonomy based on genome phylogeny resolves widespread incomplete and uneven classifications.</title>
        <authorList>
            <person name="Rinke C."/>
            <person name="Chuvochina M."/>
            <person name="Mussig A.J."/>
            <person name="Chaumeil P.-A."/>
            <person name="Waite D.W."/>
            <person name="Whitman W.B."/>
            <person name="Parks D.H."/>
            <person name="Hugenholtz P."/>
        </authorList>
    </citation>
    <scope>NUCLEOTIDE SEQUENCE</scope>
    <source>
        <strain evidence="2">UBA8849</strain>
    </source>
</reference>
<comment type="caution">
    <text evidence="2">The sequence shown here is derived from an EMBL/GenBank/DDBJ whole genome shotgun (WGS) entry which is preliminary data.</text>
</comment>
<dbReference type="EMBL" id="DUJR01000007">
    <property type="protein sequence ID" value="HII59329.1"/>
    <property type="molecule type" value="Genomic_DNA"/>
</dbReference>
<evidence type="ECO:0000313" key="3">
    <source>
        <dbReference type="Proteomes" id="UP000645676"/>
    </source>
</evidence>
<sequence>MKKIAMILVVFLVISSLVLFSGCVNQNTETAQNVQTTQNNQQNTQVGNGLGNGAGKGRFVDSNEI</sequence>
<feature type="region of interest" description="Disordered" evidence="1">
    <location>
        <begin position="34"/>
        <end position="65"/>
    </location>
</feature>
<protein>
    <submittedName>
        <fullName evidence="2">Uncharacterized protein</fullName>
    </submittedName>
</protein>
<evidence type="ECO:0000313" key="2">
    <source>
        <dbReference type="EMBL" id="HII59329.1"/>
    </source>
</evidence>
<proteinExistence type="predicted"/>
<dbReference type="RefSeq" id="WP_064496615.1">
    <property type="nucleotide sequence ID" value="NC_000909.1"/>
</dbReference>
<dbReference type="AlphaFoldDB" id="A0A832WIF7"/>
<accession>A0A832WIF7</accession>
<dbReference type="Proteomes" id="UP000645676">
    <property type="component" value="Unassembled WGS sequence"/>
</dbReference>